<sequence length="377" mass="41120">MQFTPNTEAIKALPAKEGLDAVIAMSPENFAYASGAYISTVRLIRPRHAYAVFPAKGEPFNIVCSIEESLTRSESWIPDVRTYTEFAEIPVEVLARELKKEGLGSGKLGIDLDYLPVSAYEALTAALPDAEFVNTTETVTGVRVIKGESEIALIEAATRQTHKAVLDAMEASNQGDSEADMAQKIANNIINYGADGTLFMAFASGERTKHPHTTAQSDVLPRPGDIIRFDVGGTYGAFASDFARTYSAGRPSEEQKDVYAKLIRIQRETIAAVKPGVLAEDLFFLCKDLYAKHGLPFTMPHIGHSFGVELHENPMLRPGDKTPLMAGMVINIEPMVKHATGTYHTEDLVLVTETGYRLLTLGLAPEELPVIGQTINY</sequence>
<feature type="domain" description="Creatinase N-terminal" evidence="2">
    <location>
        <begin position="10"/>
        <end position="145"/>
    </location>
</feature>
<dbReference type="InterPro" id="IPR029149">
    <property type="entry name" value="Creatin/AminoP/Spt16_N"/>
</dbReference>
<dbReference type="InterPro" id="IPR036005">
    <property type="entry name" value="Creatinase/aminopeptidase-like"/>
</dbReference>
<dbReference type="InterPro" id="IPR000587">
    <property type="entry name" value="Creatinase_N"/>
</dbReference>
<dbReference type="InterPro" id="IPR050659">
    <property type="entry name" value="Peptidase_M24B"/>
</dbReference>
<evidence type="ECO:0000259" key="2">
    <source>
        <dbReference type="Pfam" id="PF01321"/>
    </source>
</evidence>
<proteinExistence type="predicted"/>
<feature type="domain" description="Peptidase M24" evidence="1">
    <location>
        <begin position="153"/>
        <end position="353"/>
    </location>
</feature>
<dbReference type="EMBL" id="FXBL01000004">
    <property type="protein sequence ID" value="SMH50710.1"/>
    <property type="molecule type" value="Genomic_DNA"/>
</dbReference>
<dbReference type="InterPro" id="IPR000994">
    <property type="entry name" value="Pept_M24"/>
</dbReference>
<protein>
    <submittedName>
        <fullName evidence="3">Xaa-Pro dipeptidase</fullName>
    </submittedName>
</protein>
<dbReference type="CDD" id="cd01066">
    <property type="entry name" value="APP_MetAP"/>
    <property type="match status" value="1"/>
</dbReference>
<dbReference type="Gene3D" id="3.90.230.10">
    <property type="entry name" value="Creatinase/methionine aminopeptidase superfamily"/>
    <property type="match status" value="1"/>
</dbReference>
<dbReference type="PANTHER" id="PTHR46112:SF2">
    <property type="entry name" value="XAA-PRO AMINOPEPTIDASE P-RELATED"/>
    <property type="match status" value="1"/>
</dbReference>
<dbReference type="Pfam" id="PF00557">
    <property type="entry name" value="Peptidase_M24"/>
    <property type="match status" value="1"/>
</dbReference>
<dbReference type="RefSeq" id="WP_176247581.1">
    <property type="nucleotide sequence ID" value="NZ_FXBL01000004.1"/>
</dbReference>
<name>A0A1X7PJ69_9HYPH</name>
<reference evidence="3 4" key="1">
    <citation type="submission" date="2017-04" db="EMBL/GenBank/DDBJ databases">
        <authorList>
            <person name="Afonso C.L."/>
            <person name="Miller P.J."/>
            <person name="Scott M.A."/>
            <person name="Spackman E."/>
            <person name="Goraichik I."/>
            <person name="Dimitrov K.M."/>
            <person name="Suarez D.L."/>
            <person name="Swayne D.E."/>
        </authorList>
    </citation>
    <scope>NUCLEOTIDE SEQUENCE [LARGE SCALE GENOMIC DNA]</scope>
    <source>
        <strain evidence="3 4">B5P</strain>
    </source>
</reference>
<evidence type="ECO:0000259" key="1">
    <source>
        <dbReference type="Pfam" id="PF00557"/>
    </source>
</evidence>
<evidence type="ECO:0000313" key="3">
    <source>
        <dbReference type="EMBL" id="SMH50710.1"/>
    </source>
</evidence>
<gene>
    <name evidence="3" type="ORF">SAMN02982922_4246</name>
</gene>
<dbReference type="SUPFAM" id="SSF55920">
    <property type="entry name" value="Creatinase/aminopeptidase"/>
    <property type="match status" value="1"/>
</dbReference>
<dbReference type="Gene3D" id="3.40.350.10">
    <property type="entry name" value="Creatinase/prolidase N-terminal domain"/>
    <property type="match status" value="1"/>
</dbReference>
<dbReference type="AlphaFoldDB" id="A0A1X7PJ69"/>
<dbReference type="Proteomes" id="UP000193083">
    <property type="component" value="Unassembled WGS sequence"/>
</dbReference>
<accession>A0A1X7PJ69</accession>
<dbReference type="Pfam" id="PF01321">
    <property type="entry name" value="Creatinase_N"/>
    <property type="match status" value="1"/>
</dbReference>
<evidence type="ECO:0000313" key="4">
    <source>
        <dbReference type="Proteomes" id="UP000193083"/>
    </source>
</evidence>
<dbReference type="PANTHER" id="PTHR46112">
    <property type="entry name" value="AMINOPEPTIDASE"/>
    <property type="match status" value="1"/>
</dbReference>
<keyword evidence="4" id="KW-1185">Reference proteome</keyword>
<organism evidence="3 4">
    <name type="scientific">Mesorhizobium australicum</name>
    <dbReference type="NCBI Taxonomy" id="536018"/>
    <lineage>
        <taxon>Bacteria</taxon>
        <taxon>Pseudomonadati</taxon>
        <taxon>Pseudomonadota</taxon>
        <taxon>Alphaproteobacteria</taxon>
        <taxon>Hyphomicrobiales</taxon>
        <taxon>Phyllobacteriaceae</taxon>
        <taxon>Mesorhizobium</taxon>
    </lineage>
</organism>
<dbReference type="SUPFAM" id="SSF53092">
    <property type="entry name" value="Creatinase/prolidase N-terminal domain"/>
    <property type="match status" value="1"/>
</dbReference>